<dbReference type="EMBL" id="CH445334">
    <property type="protein sequence ID" value="EAT85923.1"/>
    <property type="molecule type" value="Genomic_DNA"/>
</dbReference>
<dbReference type="AlphaFoldDB" id="Q0ULU2"/>
<name>Q0ULU2_PHANO</name>
<organism evidence="2 3">
    <name type="scientific">Phaeosphaeria nodorum (strain SN15 / ATCC MYA-4574 / FGSC 10173)</name>
    <name type="common">Glume blotch fungus</name>
    <name type="synonym">Parastagonospora nodorum</name>
    <dbReference type="NCBI Taxonomy" id="321614"/>
    <lineage>
        <taxon>Eukaryota</taxon>
        <taxon>Fungi</taxon>
        <taxon>Dikarya</taxon>
        <taxon>Ascomycota</taxon>
        <taxon>Pezizomycotina</taxon>
        <taxon>Dothideomycetes</taxon>
        <taxon>Pleosporomycetidae</taxon>
        <taxon>Pleosporales</taxon>
        <taxon>Pleosporineae</taxon>
        <taxon>Phaeosphaeriaceae</taxon>
        <taxon>Parastagonospora</taxon>
    </lineage>
</organism>
<evidence type="ECO:0008006" key="4">
    <source>
        <dbReference type="Google" id="ProtNLM"/>
    </source>
</evidence>
<evidence type="ECO:0000313" key="3">
    <source>
        <dbReference type="Proteomes" id="UP000001055"/>
    </source>
</evidence>
<dbReference type="RefSeq" id="XP_001797616.1">
    <property type="nucleotide sequence ID" value="XM_001797564.1"/>
</dbReference>
<accession>Q0ULU2</accession>
<protein>
    <recommendedName>
        <fullName evidence="4">G protein-coupled receptor GPR1 C-terminal domain-containing protein</fullName>
    </recommendedName>
</protein>
<dbReference type="HOGENOM" id="CLU_1993432_0_0_1"/>
<proteinExistence type="predicted"/>
<dbReference type="GeneID" id="5974506"/>
<sequence>MPTPTFPDDPNGLAADPPPGSQGKLGTASDALVWYQVCAVLCTTVPGLFVLLRLYTKVFIVRKTDLTDYFVVLAFLAFIPMIAIGRVMFGAGAGMHQWNIRNDDLYNILYASLRGFTYTRSCTDL</sequence>
<dbReference type="InParanoid" id="Q0ULU2"/>
<evidence type="ECO:0000313" key="2">
    <source>
        <dbReference type="EMBL" id="EAT85923.1"/>
    </source>
</evidence>
<evidence type="ECO:0000256" key="1">
    <source>
        <dbReference type="SAM" id="MobiDB-lite"/>
    </source>
</evidence>
<dbReference type="KEGG" id="pno:SNOG_07272"/>
<gene>
    <name evidence="2" type="ORF">SNOG_07272</name>
</gene>
<dbReference type="VEuPathDB" id="FungiDB:JI435_305160"/>
<reference evidence="3" key="1">
    <citation type="journal article" date="2007" name="Plant Cell">
        <title>Dothideomycete-plant interactions illuminated by genome sequencing and EST analysis of the wheat pathogen Stagonospora nodorum.</title>
        <authorList>
            <person name="Hane J.K."/>
            <person name="Lowe R.G."/>
            <person name="Solomon P.S."/>
            <person name="Tan K.C."/>
            <person name="Schoch C.L."/>
            <person name="Spatafora J.W."/>
            <person name="Crous P.W."/>
            <person name="Kodira C."/>
            <person name="Birren B.W."/>
            <person name="Galagan J.E."/>
            <person name="Torriani S.F."/>
            <person name="McDonald B.A."/>
            <person name="Oliver R.P."/>
        </authorList>
    </citation>
    <scope>NUCLEOTIDE SEQUENCE [LARGE SCALE GENOMIC DNA]</scope>
    <source>
        <strain evidence="3">SN15 / ATCC MYA-4574 / FGSC 10173</strain>
    </source>
</reference>
<feature type="region of interest" description="Disordered" evidence="1">
    <location>
        <begin position="1"/>
        <end position="24"/>
    </location>
</feature>
<dbReference type="Proteomes" id="UP000001055">
    <property type="component" value="Unassembled WGS sequence"/>
</dbReference>